<protein>
    <submittedName>
        <fullName evidence="2">Cytochrome C</fullName>
    </submittedName>
</protein>
<evidence type="ECO:0000313" key="3">
    <source>
        <dbReference type="Proteomes" id="UP000176050"/>
    </source>
</evidence>
<keyword evidence="3" id="KW-1185">Reference proteome</keyword>
<gene>
    <name evidence="2" type="ORF">LPB138_04560</name>
</gene>
<dbReference type="SMART" id="SM01235">
    <property type="entry name" value="Haem_bd"/>
    <property type="match status" value="1"/>
</dbReference>
<dbReference type="Proteomes" id="UP000176050">
    <property type="component" value="Chromosome"/>
</dbReference>
<dbReference type="RefSeq" id="WP_070236137.1">
    <property type="nucleotide sequence ID" value="NZ_CP017478.1"/>
</dbReference>
<evidence type="ECO:0000313" key="2">
    <source>
        <dbReference type="EMBL" id="AOW19998.1"/>
    </source>
</evidence>
<name>A0A1D8P5Y6_9FLAO</name>
<organism evidence="2 3">
    <name type="scientific">Urechidicola croceus</name>
    <dbReference type="NCBI Taxonomy" id="1850246"/>
    <lineage>
        <taxon>Bacteria</taxon>
        <taxon>Pseudomonadati</taxon>
        <taxon>Bacteroidota</taxon>
        <taxon>Flavobacteriia</taxon>
        <taxon>Flavobacteriales</taxon>
        <taxon>Flavobacteriaceae</taxon>
        <taxon>Urechidicola</taxon>
    </lineage>
</organism>
<dbReference type="Pfam" id="PF14376">
    <property type="entry name" value="Haem_bd"/>
    <property type="match status" value="1"/>
</dbReference>
<dbReference type="AlphaFoldDB" id="A0A1D8P5Y6"/>
<evidence type="ECO:0000259" key="1">
    <source>
        <dbReference type="SMART" id="SM01235"/>
    </source>
</evidence>
<feature type="domain" description="Haem-binding" evidence="1">
    <location>
        <begin position="10"/>
        <end position="145"/>
    </location>
</feature>
<dbReference type="STRING" id="1850246.LPB138_04560"/>
<reference evidence="2 3" key="1">
    <citation type="submission" date="2016-10" db="EMBL/GenBank/DDBJ databases">
        <title>Lutibacter sp. LPB0138, isolated from marine gastropod.</title>
        <authorList>
            <person name="Kim E."/>
            <person name="Yi H."/>
        </authorList>
    </citation>
    <scope>NUCLEOTIDE SEQUENCE [LARGE SCALE GENOMIC DNA]</scope>
    <source>
        <strain evidence="2 3">LPB0138</strain>
    </source>
</reference>
<accession>A0A1D8P5Y6</accession>
<sequence>MIRKILFLLAIVFIAIQFIPVDLNNSTDITNTDFIVAEKPPTDIALVLKNSCYDCHSNTTRYPWYDRIAPVSWWVAEHIEHGKKDLNFSEWTTFSDKKKKHKLEEIVEMVEEEKMPIKSYLIMHGDTKLTTEQVVELKNWIATIK</sequence>
<dbReference type="InterPro" id="IPR025992">
    <property type="entry name" value="Haem-bd"/>
</dbReference>
<dbReference type="EMBL" id="CP017478">
    <property type="protein sequence ID" value="AOW19998.1"/>
    <property type="molecule type" value="Genomic_DNA"/>
</dbReference>
<proteinExistence type="predicted"/>
<dbReference type="OrthoDB" id="196738at2"/>
<dbReference type="KEGG" id="lul:LPB138_04560"/>